<gene>
    <name evidence="1" type="ORF">DKX38_030061</name>
</gene>
<dbReference type="EMBL" id="VDCV01000020">
    <property type="protein sequence ID" value="KAB5511266.1"/>
    <property type="molecule type" value="Genomic_DNA"/>
</dbReference>
<proteinExistence type="predicted"/>
<dbReference type="Proteomes" id="UP000326939">
    <property type="component" value="Mitochondrion MT"/>
</dbReference>
<keyword evidence="2" id="KW-1185">Reference proteome</keyword>
<protein>
    <submittedName>
        <fullName evidence="1">Uncharacterized protein</fullName>
    </submittedName>
</protein>
<name>A0A5N5IXW1_9ROSI</name>
<sequence>MKAEVCLPAVCNMSESKDKDHEARTQRSGREEWVEGRELLGISQPIRHYFQAVGERVEDLCGLRLALRRGLGVVDKQRLLGILSIEGSGNGQTLGKCYKRLKTDVRKGNKSFKDPASCTRKRRIKGMPEPSPLLIGPEESHSFKQGCYDLRLEID</sequence>
<organism evidence="1 2">
    <name type="scientific">Salix brachista</name>
    <dbReference type="NCBI Taxonomy" id="2182728"/>
    <lineage>
        <taxon>Eukaryota</taxon>
        <taxon>Viridiplantae</taxon>
        <taxon>Streptophyta</taxon>
        <taxon>Embryophyta</taxon>
        <taxon>Tracheophyta</taxon>
        <taxon>Spermatophyta</taxon>
        <taxon>Magnoliopsida</taxon>
        <taxon>eudicotyledons</taxon>
        <taxon>Gunneridae</taxon>
        <taxon>Pentapetalae</taxon>
        <taxon>rosids</taxon>
        <taxon>fabids</taxon>
        <taxon>Malpighiales</taxon>
        <taxon>Salicaceae</taxon>
        <taxon>Saliceae</taxon>
        <taxon>Salix</taxon>
    </lineage>
</organism>
<dbReference type="AlphaFoldDB" id="A0A5N5IXW1"/>
<comment type="caution">
    <text evidence="1">The sequence shown here is derived from an EMBL/GenBank/DDBJ whole genome shotgun (WGS) entry which is preliminary data.</text>
</comment>
<evidence type="ECO:0000313" key="1">
    <source>
        <dbReference type="EMBL" id="KAB5511266.1"/>
    </source>
</evidence>
<geneLocation type="mitochondrion" evidence="1"/>
<reference evidence="2" key="1">
    <citation type="journal article" date="2019" name="Gigascience">
        <title>De novo genome assembly of the endangered Acer yangbiense, a plant species with extremely small populations endemic to Yunnan Province, China.</title>
        <authorList>
            <person name="Yang J."/>
            <person name="Wariss H.M."/>
            <person name="Tao L."/>
            <person name="Zhang R."/>
            <person name="Yun Q."/>
            <person name="Hollingsworth P."/>
            <person name="Dao Z."/>
            <person name="Luo G."/>
            <person name="Guo H."/>
            <person name="Ma Y."/>
            <person name="Sun W."/>
        </authorList>
    </citation>
    <scope>NUCLEOTIDE SEQUENCE [LARGE SCALE GENOMIC DNA]</scope>
    <source>
        <strain evidence="2">cv. br00</strain>
    </source>
</reference>
<evidence type="ECO:0000313" key="2">
    <source>
        <dbReference type="Proteomes" id="UP000326939"/>
    </source>
</evidence>
<keyword evidence="1" id="KW-0496">Mitochondrion</keyword>
<accession>A0A5N5IXW1</accession>